<proteinExistence type="predicted"/>
<dbReference type="OrthoDB" id="9799145at2"/>
<sequence>MAFVLDPRLEADSLAAADMGLCHVRVMADARYPWLIAVPRIAGAVELFDLPLRDSQQVWDEVQALARLVGRQPGIMKVNIGALGNIVRQLHIHIVGRHQHDPAWPGPVWGHSPAQAYEPGGAEALIHQVQALARRQQEKQ</sequence>
<dbReference type="PIRSF" id="PIRSF000714">
    <property type="entry name" value="HIT"/>
    <property type="match status" value="1"/>
</dbReference>
<dbReference type="SUPFAM" id="SSF54197">
    <property type="entry name" value="HIT-like"/>
    <property type="match status" value="1"/>
</dbReference>
<reference evidence="2 3" key="1">
    <citation type="journal article" date="2018" name="Genome Announc.">
        <title>Draft Genome Sequence of "Candidatus Phycosocius bacilliformis," an Alphaproteobacterial Ectosymbiont of the Hydrocarbon-Producing Green Alga Botryococcus braunii.</title>
        <authorList>
            <person name="Tanabe Y."/>
            <person name="Yamaguchi H."/>
            <person name="Watanabe M.M."/>
        </authorList>
    </citation>
    <scope>NUCLEOTIDE SEQUENCE [LARGE SCALE GENOMIC DNA]</scope>
    <source>
        <strain evidence="2 3">BOTRYCO-2</strain>
    </source>
</reference>
<dbReference type="InterPro" id="IPR011146">
    <property type="entry name" value="HIT-like"/>
</dbReference>
<dbReference type="Pfam" id="PF01230">
    <property type="entry name" value="HIT"/>
    <property type="match status" value="1"/>
</dbReference>
<feature type="domain" description="HIT" evidence="1">
    <location>
        <begin position="10"/>
        <end position="100"/>
    </location>
</feature>
<evidence type="ECO:0000313" key="2">
    <source>
        <dbReference type="EMBL" id="GBF56716.1"/>
    </source>
</evidence>
<dbReference type="EMBL" id="BFBR01000001">
    <property type="protein sequence ID" value="GBF56716.1"/>
    <property type="molecule type" value="Genomic_DNA"/>
</dbReference>
<dbReference type="GO" id="GO:0003824">
    <property type="term" value="F:catalytic activity"/>
    <property type="evidence" value="ECO:0007669"/>
    <property type="project" value="InterPro"/>
</dbReference>
<gene>
    <name evidence="2" type="ORF">PbB2_00373</name>
</gene>
<evidence type="ECO:0000313" key="3">
    <source>
        <dbReference type="Proteomes" id="UP000245086"/>
    </source>
</evidence>
<accession>A0A2P2E6M4</accession>
<protein>
    <recommendedName>
        <fullName evidence="1">HIT domain-containing protein</fullName>
    </recommendedName>
</protein>
<dbReference type="InterPro" id="IPR026026">
    <property type="entry name" value="HIT_Hint"/>
</dbReference>
<dbReference type="Proteomes" id="UP000245086">
    <property type="component" value="Unassembled WGS sequence"/>
</dbReference>
<keyword evidence="3" id="KW-1185">Reference proteome</keyword>
<dbReference type="InterPro" id="IPR036265">
    <property type="entry name" value="HIT-like_sf"/>
</dbReference>
<dbReference type="AlphaFoldDB" id="A0A2P2E6M4"/>
<organism evidence="2 3">
    <name type="scientific">Candidatus Phycosocius bacilliformis</name>
    <dbReference type="NCBI Taxonomy" id="1445552"/>
    <lineage>
        <taxon>Bacteria</taxon>
        <taxon>Pseudomonadati</taxon>
        <taxon>Pseudomonadota</taxon>
        <taxon>Alphaproteobacteria</taxon>
        <taxon>Caulobacterales</taxon>
        <taxon>Caulobacterales incertae sedis</taxon>
        <taxon>Candidatus Phycosocius</taxon>
    </lineage>
</organism>
<evidence type="ECO:0000259" key="1">
    <source>
        <dbReference type="Pfam" id="PF01230"/>
    </source>
</evidence>
<comment type="caution">
    <text evidence="2">The sequence shown here is derived from an EMBL/GenBank/DDBJ whole genome shotgun (WGS) entry which is preliminary data.</text>
</comment>
<name>A0A2P2E6M4_9PROT</name>
<dbReference type="Gene3D" id="3.30.428.10">
    <property type="entry name" value="HIT-like"/>
    <property type="match status" value="1"/>
</dbReference>
<dbReference type="RefSeq" id="WP_108983572.1">
    <property type="nucleotide sequence ID" value="NZ_BFBR01000001.1"/>
</dbReference>